<dbReference type="KEGG" id="acid:CBP33_17095"/>
<dbReference type="RefSeq" id="WP_086913574.1">
    <property type="nucleotide sequence ID" value="NZ_CP021359.1"/>
</dbReference>
<reference evidence="2 3" key="1">
    <citation type="submission" date="2017-05" db="EMBL/GenBank/DDBJ databases">
        <title>Polyphasic characterization of four soil-derived phenanthrene-degrading Acidovorax strains and proposal of Acidovorax phenanthrenivorans sp. nov.</title>
        <authorList>
            <person name="Singleton D.R."/>
            <person name="Lee J."/>
            <person name="Dickey A.N."/>
            <person name="Stroud A."/>
            <person name="Scholl E.H."/>
            <person name="Wright F.A."/>
            <person name="Aitken M.D."/>
        </authorList>
    </citation>
    <scope>NUCLEOTIDE SEQUENCE [LARGE SCALE GENOMIC DNA]</scope>
    <source>
        <strain evidence="2">NA3</strain>
    </source>
</reference>
<sequence>MKKSETTPTPSGDMPDGSAQGVSRRQIVRAGLSAAPVVAALKSNTVLAGALGGGQGNGVTTSAFASLQANQGRVSNARYKTDCVVRTPAEWNLKQSEFKNKKFQECGFAANPEGRFGRRVTLGDVLGYEGHDRDTVLARYVVAAYLTALEFHDDRDVLALTTSQCNAIWSGRGNWSPFAGAQWDYAQTIAYFETIYSARRFG</sequence>
<dbReference type="KEGG" id="acin:CBP34_17695"/>
<dbReference type="Proteomes" id="UP000194432">
    <property type="component" value="Chromosome 1"/>
</dbReference>
<evidence type="ECO:0000313" key="2">
    <source>
        <dbReference type="EMBL" id="ART53126.1"/>
    </source>
</evidence>
<accession>A0A240U5M0</accession>
<proteinExistence type="predicted"/>
<dbReference type="AlphaFoldDB" id="A0A240TWW2"/>
<accession>A0A240TWW2</accession>
<feature type="compositionally biased region" description="Polar residues" evidence="1">
    <location>
        <begin position="1"/>
        <end position="10"/>
    </location>
</feature>
<dbReference type="EMBL" id="CP021361">
    <property type="protein sequence ID" value="ART53126.1"/>
    <property type="molecule type" value="Genomic_DNA"/>
</dbReference>
<keyword evidence="3" id="KW-1185">Reference proteome</keyword>
<evidence type="ECO:0000313" key="3">
    <source>
        <dbReference type="Proteomes" id="UP000194432"/>
    </source>
</evidence>
<organism evidence="2 3">
    <name type="scientific">Acidovorax carolinensis</name>
    <dbReference type="NCBI Taxonomy" id="553814"/>
    <lineage>
        <taxon>Bacteria</taxon>
        <taxon>Pseudomonadati</taxon>
        <taxon>Pseudomonadota</taxon>
        <taxon>Betaproteobacteria</taxon>
        <taxon>Burkholderiales</taxon>
        <taxon>Comamonadaceae</taxon>
        <taxon>Acidovorax</taxon>
    </lineage>
</organism>
<gene>
    <name evidence="2" type="ORF">CBP34_17695</name>
</gene>
<feature type="region of interest" description="Disordered" evidence="1">
    <location>
        <begin position="1"/>
        <end position="23"/>
    </location>
</feature>
<name>A0A240TWW2_9BURK</name>
<evidence type="ECO:0000256" key="1">
    <source>
        <dbReference type="SAM" id="MobiDB-lite"/>
    </source>
</evidence>
<protein>
    <submittedName>
        <fullName evidence="2">Uncharacterized protein</fullName>
    </submittedName>
</protein>